<sequence length="235" mass="25336">MRGRKSFVLVIAACISLAAIIDPDTTGPEASFLRTFAEQLDDQGVDVVLGIASARSEGERPRLAALSGYRPGTHDWGSFGKQAWELAFEDARSGVIMAVESVPANLATQEGQCDAIAEDSEVCRFVDMWIASKPDKRIFVSFTAADFEAADAVRKSLEAAGYIVFVFLKGRHEEPWTSPALVGEVFQSAGHRLVIDTKSARGSPGVAFESLCCEPYLMAPSPTTKWSTRIATAAK</sequence>
<protein>
    <submittedName>
        <fullName evidence="2">Uncharacterized protein</fullName>
    </submittedName>
</protein>
<gene>
    <name evidence="2" type="ORF">B5K06_26245</name>
</gene>
<evidence type="ECO:0000313" key="3">
    <source>
        <dbReference type="Proteomes" id="UP000254939"/>
    </source>
</evidence>
<feature type="chain" id="PRO_5016953321" evidence="1">
    <location>
        <begin position="22"/>
        <end position="235"/>
    </location>
</feature>
<feature type="signal peptide" evidence="1">
    <location>
        <begin position="1"/>
        <end position="21"/>
    </location>
</feature>
<organism evidence="2 3">
    <name type="scientific">Rhizobium grahamii</name>
    <dbReference type="NCBI Taxonomy" id="1120045"/>
    <lineage>
        <taxon>Bacteria</taxon>
        <taxon>Pseudomonadati</taxon>
        <taxon>Pseudomonadota</taxon>
        <taxon>Alphaproteobacteria</taxon>
        <taxon>Hyphomicrobiales</taxon>
        <taxon>Rhizobiaceae</taxon>
        <taxon>Rhizobium/Agrobacterium group</taxon>
        <taxon>Rhizobium</taxon>
    </lineage>
</organism>
<dbReference type="Proteomes" id="UP000254939">
    <property type="component" value="Unassembled WGS sequence"/>
</dbReference>
<dbReference type="AlphaFoldDB" id="A0A370KHS6"/>
<evidence type="ECO:0000256" key="1">
    <source>
        <dbReference type="SAM" id="SignalP"/>
    </source>
</evidence>
<dbReference type="RefSeq" id="WP_114715066.1">
    <property type="nucleotide sequence ID" value="NZ_KZ857266.1"/>
</dbReference>
<dbReference type="OrthoDB" id="8470098at2"/>
<name>A0A370KHS6_9HYPH</name>
<dbReference type="EMBL" id="NAAC01000033">
    <property type="protein sequence ID" value="RDJ05073.1"/>
    <property type="molecule type" value="Genomic_DNA"/>
</dbReference>
<proteinExistence type="predicted"/>
<keyword evidence="1" id="KW-0732">Signal</keyword>
<reference evidence="2 3" key="1">
    <citation type="submission" date="2017-03" db="EMBL/GenBank/DDBJ databases">
        <title>Genome analysis of Rhizobial strains effectives or ineffectives for nitrogen fixation isolated from bean seeds.</title>
        <authorList>
            <person name="Peralta H."/>
            <person name="Aguilar-Vera A."/>
            <person name="Mora Y."/>
            <person name="Vargas-Lagunas C."/>
            <person name="Girard L."/>
            <person name="Mora J."/>
        </authorList>
    </citation>
    <scope>NUCLEOTIDE SEQUENCE [LARGE SCALE GENOMIC DNA]</scope>
    <source>
        <strain evidence="2 3">CCGM3</strain>
    </source>
</reference>
<comment type="caution">
    <text evidence="2">The sequence shown here is derived from an EMBL/GenBank/DDBJ whole genome shotgun (WGS) entry which is preliminary data.</text>
</comment>
<accession>A0A370KHS6</accession>
<evidence type="ECO:0000313" key="2">
    <source>
        <dbReference type="EMBL" id="RDJ05073.1"/>
    </source>
</evidence>